<dbReference type="SUPFAM" id="SSF56935">
    <property type="entry name" value="Porins"/>
    <property type="match status" value="1"/>
</dbReference>
<gene>
    <name evidence="4" type="ORF">BDD14_2251</name>
</gene>
<sequence>MHSTLVKIHIVFCLTLNGFPSRAQQTLMPPRLANGEDRLCADIPRATSDKRRSCVVRVASDGVPLSPFRAKPSAAETVHNDELPKTHTAGSAFGIVRSSVNVEAPHTQQDSNEGFERRITMDEIKTSAGTFGDPSRFIQMLPGVVSDNDQRNDFLVRGGNPSENLFVIDNIEIPSINQLALSDTTGGFVSMIDNAAVRHMTLHTDAYDSKFDQRLSSVLEISTRPDGPVEAHSTAELGLAGVGGSTTLPWSRDGSLFISARHSVLHLLTNDIGLNGVPIYQNELIRAGDRISERDNWWGLSLTGIDSIKISPSATNAWETNPFDIEYHGWRNATGLNWQHLFSTKSFGIVSIANSQQSQRMLQTDQLQSNTTVYNEKTSDGITTLKYDGMAQVAPWLTLTAGVRTSLDRMNYRIEQPIGLQNPYSESPLPMDKTSLNRRFTTASTAEYTQASFLLPFRTKIVVGQRLTHWALGGHTEWTPKILVATPIQSRLVHVGYAEYAQAPPTLYLLNFDNQQRLKPMRVQQVTGGTDVINNRHVQATLELYQKRYSAYPVAINYPQLSMANIADTFGQAFLMFPMISKGYGLARGIEFSLEARASSRIRLTSTLTYARSWYSGLDGVLRKGNFDLPVVVNLGAIWTIGHGTLMTTRYSGASGRPYTPDNLALSFAQNRDVYDLTKINSVRASAYSRLDFRVENSKRFRHGTMTSHVGLQNVLGTSNFYSNQWRPRCPKCGVLQQDQMPRFPDGGIEYQF</sequence>
<dbReference type="Proteomes" id="UP000292958">
    <property type="component" value="Unassembled WGS sequence"/>
</dbReference>
<organism evidence="4 5">
    <name type="scientific">Edaphobacter modestus</name>
    <dbReference type="NCBI Taxonomy" id="388466"/>
    <lineage>
        <taxon>Bacteria</taxon>
        <taxon>Pseudomonadati</taxon>
        <taxon>Acidobacteriota</taxon>
        <taxon>Terriglobia</taxon>
        <taxon>Terriglobales</taxon>
        <taxon>Acidobacteriaceae</taxon>
        <taxon>Edaphobacter</taxon>
    </lineage>
</organism>
<evidence type="ECO:0000313" key="4">
    <source>
        <dbReference type="EMBL" id="RZU40773.1"/>
    </source>
</evidence>
<dbReference type="GO" id="GO:0009279">
    <property type="term" value="C:cell outer membrane"/>
    <property type="evidence" value="ECO:0007669"/>
    <property type="project" value="UniProtKB-SubCell"/>
</dbReference>
<dbReference type="InterPro" id="IPR036942">
    <property type="entry name" value="Beta-barrel_TonB_sf"/>
</dbReference>
<dbReference type="Gene3D" id="2.40.170.20">
    <property type="entry name" value="TonB-dependent receptor, beta-barrel domain"/>
    <property type="match status" value="1"/>
</dbReference>
<comment type="subcellular location">
    <subcellularLocation>
        <location evidence="1">Cell outer membrane</location>
    </subcellularLocation>
</comment>
<keyword evidence="4" id="KW-0675">Receptor</keyword>
<keyword evidence="5" id="KW-1185">Reference proteome</keyword>
<keyword evidence="3" id="KW-0998">Cell outer membrane</keyword>
<comment type="caution">
    <text evidence="4">The sequence shown here is derived from an EMBL/GenBank/DDBJ whole genome shotgun (WGS) entry which is preliminary data.</text>
</comment>
<accession>A0A4Q7YUQ5</accession>
<dbReference type="RefSeq" id="WP_130418793.1">
    <property type="nucleotide sequence ID" value="NZ_SHKW01000001.1"/>
</dbReference>
<protein>
    <submittedName>
        <fullName evidence="4">TonB-dependent receptor-like protein</fullName>
    </submittedName>
</protein>
<dbReference type="OrthoDB" id="607931at2"/>
<proteinExistence type="predicted"/>
<evidence type="ECO:0000256" key="2">
    <source>
        <dbReference type="ARBA" id="ARBA00023136"/>
    </source>
</evidence>
<dbReference type="AlphaFoldDB" id="A0A4Q7YUQ5"/>
<dbReference type="EMBL" id="SHKW01000001">
    <property type="protein sequence ID" value="RZU40773.1"/>
    <property type="molecule type" value="Genomic_DNA"/>
</dbReference>
<evidence type="ECO:0000256" key="1">
    <source>
        <dbReference type="ARBA" id="ARBA00004442"/>
    </source>
</evidence>
<evidence type="ECO:0000256" key="3">
    <source>
        <dbReference type="ARBA" id="ARBA00023237"/>
    </source>
</evidence>
<keyword evidence="2" id="KW-0472">Membrane</keyword>
<reference evidence="4 5" key="1">
    <citation type="submission" date="2019-02" db="EMBL/GenBank/DDBJ databases">
        <title>Genomic Encyclopedia of Archaeal and Bacterial Type Strains, Phase II (KMG-II): from individual species to whole genera.</title>
        <authorList>
            <person name="Goeker M."/>
        </authorList>
    </citation>
    <scope>NUCLEOTIDE SEQUENCE [LARGE SCALE GENOMIC DNA]</scope>
    <source>
        <strain evidence="4 5">DSM 18101</strain>
    </source>
</reference>
<evidence type="ECO:0000313" key="5">
    <source>
        <dbReference type="Proteomes" id="UP000292958"/>
    </source>
</evidence>
<name>A0A4Q7YUQ5_9BACT</name>